<dbReference type="InterPro" id="IPR029063">
    <property type="entry name" value="SAM-dependent_MTases_sf"/>
</dbReference>
<gene>
    <name evidence="5" type="ORF">THRCLA_22244</name>
</gene>
<dbReference type="InterPro" id="IPR051419">
    <property type="entry name" value="Lys/N-term_MeTrsfase_sf"/>
</dbReference>
<evidence type="ECO:0000313" key="6">
    <source>
        <dbReference type="Proteomes" id="UP000243217"/>
    </source>
</evidence>
<comment type="similarity">
    <text evidence="1">Belongs to the methyltransferase superfamily.</text>
</comment>
<evidence type="ECO:0000256" key="2">
    <source>
        <dbReference type="ARBA" id="ARBA00022603"/>
    </source>
</evidence>
<dbReference type="Pfam" id="PF08241">
    <property type="entry name" value="Methyltransf_11"/>
    <property type="match status" value="1"/>
</dbReference>
<keyword evidence="2" id="KW-0489">Methyltransferase</keyword>
<dbReference type="AlphaFoldDB" id="A0A1V9Z8Q9"/>
<dbReference type="SUPFAM" id="SSF53335">
    <property type="entry name" value="S-adenosyl-L-methionine-dependent methyltransferases"/>
    <property type="match status" value="1"/>
</dbReference>
<dbReference type="InterPro" id="IPR013216">
    <property type="entry name" value="Methyltransf_11"/>
</dbReference>
<dbReference type="EMBL" id="JNBS01002192">
    <property type="protein sequence ID" value="OQR94312.1"/>
    <property type="molecule type" value="Genomic_DNA"/>
</dbReference>
<comment type="caution">
    <text evidence="5">The sequence shown here is derived from an EMBL/GenBank/DDBJ whole genome shotgun (WGS) entry which is preliminary data.</text>
</comment>
<dbReference type="Proteomes" id="UP000243217">
    <property type="component" value="Unassembled WGS sequence"/>
</dbReference>
<evidence type="ECO:0000256" key="1">
    <source>
        <dbReference type="ARBA" id="ARBA00008361"/>
    </source>
</evidence>
<sequence length="91" mass="10344">MYENGCKNLCMDARDMEFKNESFDVVIDKSTLDAVMAGANTTALHSTQRIVREIHRVLTPNGIFVSISVHSLTFWQPIVQNLVHCQGHWIL</sequence>
<dbReference type="PANTHER" id="PTHR12176">
    <property type="entry name" value="SAM-DEPENDENT METHYLTRANSFERASE SUPERFAMILY PROTEIN"/>
    <property type="match status" value="1"/>
</dbReference>
<dbReference type="Gene3D" id="3.40.50.150">
    <property type="entry name" value="Vaccinia Virus protein VP39"/>
    <property type="match status" value="1"/>
</dbReference>
<proteinExistence type="inferred from homology"/>
<name>A0A1V9Z8Q9_9STRA</name>
<dbReference type="OrthoDB" id="411785at2759"/>
<accession>A0A1V9Z8Q9</accession>
<evidence type="ECO:0000313" key="5">
    <source>
        <dbReference type="EMBL" id="OQR94312.1"/>
    </source>
</evidence>
<reference evidence="5 6" key="1">
    <citation type="journal article" date="2014" name="Genome Biol. Evol.">
        <title>The secreted proteins of Achlya hypogyna and Thraustotheca clavata identify the ancestral oomycete secretome and reveal gene acquisitions by horizontal gene transfer.</title>
        <authorList>
            <person name="Misner I."/>
            <person name="Blouin N."/>
            <person name="Leonard G."/>
            <person name="Richards T.A."/>
            <person name="Lane C.E."/>
        </authorList>
    </citation>
    <scope>NUCLEOTIDE SEQUENCE [LARGE SCALE GENOMIC DNA]</scope>
    <source>
        <strain evidence="5 6">ATCC 34112</strain>
    </source>
</reference>
<feature type="domain" description="Methyltransferase type 11" evidence="4">
    <location>
        <begin position="7"/>
        <end position="65"/>
    </location>
</feature>
<evidence type="ECO:0000256" key="3">
    <source>
        <dbReference type="ARBA" id="ARBA00022679"/>
    </source>
</evidence>
<dbReference type="GO" id="GO:0032259">
    <property type="term" value="P:methylation"/>
    <property type="evidence" value="ECO:0007669"/>
    <property type="project" value="UniProtKB-KW"/>
</dbReference>
<keyword evidence="3" id="KW-0808">Transferase</keyword>
<organism evidence="5 6">
    <name type="scientific">Thraustotheca clavata</name>
    <dbReference type="NCBI Taxonomy" id="74557"/>
    <lineage>
        <taxon>Eukaryota</taxon>
        <taxon>Sar</taxon>
        <taxon>Stramenopiles</taxon>
        <taxon>Oomycota</taxon>
        <taxon>Saprolegniomycetes</taxon>
        <taxon>Saprolegniales</taxon>
        <taxon>Achlyaceae</taxon>
        <taxon>Thraustotheca</taxon>
    </lineage>
</organism>
<evidence type="ECO:0000259" key="4">
    <source>
        <dbReference type="Pfam" id="PF08241"/>
    </source>
</evidence>
<protein>
    <recommendedName>
        <fullName evidence="4">Methyltransferase type 11 domain-containing protein</fullName>
    </recommendedName>
</protein>
<dbReference type="CDD" id="cd02440">
    <property type="entry name" value="AdoMet_MTases"/>
    <property type="match status" value="1"/>
</dbReference>
<dbReference type="GO" id="GO:0008757">
    <property type="term" value="F:S-adenosylmethionine-dependent methyltransferase activity"/>
    <property type="evidence" value="ECO:0007669"/>
    <property type="project" value="InterPro"/>
</dbReference>
<keyword evidence="6" id="KW-1185">Reference proteome</keyword>